<dbReference type="RefSeq" id="WP_212008734.1">
    <property type="nucleotide sequence ID" value="NZ_JAAFYZ010000023.1"/>
</dbReference>
<keyword evidence="3" id="KW-0520">NAD</keyword>
<accession>A0ABS5KM77</accession>
<evidence type="ECO:0000259" key="4">
    <source>
        <dbReference type="Pfam" id="PF01370"/>
    </source>
</evidence>
<dbReference type="Pfam" id="PF01370">
    <property type="entry name" value="Epimerase"/>
    <property type="match status" value="1"/>
</dbReference>
<evidence type="ECO:0000313" key="5">
    <source>
        <dbReference type="EMBL" id="MBS2547133.1"/>
    </source>
</evidence>
<sequence length="280" mass="29616">MTEHVLVTGAAGRIGRAVLAHLDDHGVAATALVLADPGDLTARHVVVGDAADPATVRKALHGVDAVIHLAAIPTPEHNTPQEVFGTNTMATLTVLEEAGHAGIHHACLASSYGVTGLPWSVTDAHPPYLPVDEAMPSQVSDPYGLSKQADELIAQMAARRHEMSVVCLRYPFVGDQERLTARARQLRQNPAAGAAELWTYLDVRDAARAALLALAVPGPGAHAVHLCAPDTLSQQPTSDLIARFHPGVELRAAISGRQAAIRTTAAEKLLGFVPEWLFEL</sequence>
<comment type="similarity">
    <text evidence="1">Belongs to the NAD(P)-dependent epimerase/dehydratase family.</text>
</comment>
<protein>
    <submittedName>
        <fullName evidence="5">NAD(P)-dependent oxidoreductase</fullName>
    </submittedName>
</protein>
<gene>
    <name evidence="5" type="ORF">KGQ19_09640</name>
</gene>
<feature type="domain" description="NAD-dependent epimerase/dehydratase" evidence="4">
    <location>
        <begin position="5"/>
        <end position="217"/>
    </location>
</feature>
<dbReference type="Proteomes" id="UP000730482">
    <property type="component" value="Unassembled WGS sequence"/>
</dbReference>
<evidence type="ECO:0000256" key="1">
    <source>
        <dbReference type="ARBA" id="ARBA00007637"/>
    </source>
</evidence>
<dbReference type="Gene3D" id="3.40.50.720">
    <property type="entry name" value="NAD(P)-binding Rossmann-like Domain"/>
    <property type="match status" value="1"/>
</dbReference>
<dbReference type="InterPro" id="IPR001509">
    <property type="entry name" value="Epimerase_deHydtase"/>
</dbReference>
<evidence type="ECO:0000256" key="2">
    <source>
        <dbReference type="ARBA" id="ARBA00023002"/>
    </source>
</evidence>
<dbReference type="PANTHER" id="PTHR43103:SF5">
    <property type="entry name" value="4-EPIMERASE, PUTATIVE (AFU_ORTHOLOGUE AFUA_7G00360)-RELATED"/>
    <property type="match status" value="1"/>
</dbReference>
<name>A0ABS5KM77_9ACTN</name>
<evidence type="ECO:0000313" key="6">
    <source>
        <dbReference type="Proteomes" id="UP000730482"/>
    </source>
</evidence>
<evidence type="ECO:0000256" key="3">
    <source>
        <dbReference type="ARBA" id="ARBA00023027"/>
    </source>
</evidence>
<proteinExistence type="inferred from homology"/>
<keyword evidence="6" id="KW-1185">Reference proteome</keyword>
<organism evidence="5 6">
    <name type="scientific">Catenulispora pinistramenti</name>
    <dbReference type="NCBI Taxonomy" id="2705254"/>
    <lineage>
        <taxon>Bacteria</taxon>
        <taxon>Bacillati</taxon>
        <taxon>Actinomycetota</taxon>
        <taxon>Actinomycetes</taxon>
        <taxon>Catenulisporales</taxon>
        <taxon>Catenulisporaceae</taxon>
        <taxon>Catenulispora</taxon>
    </lineage>
</organism>
<comment type="caution">
    <text evidence="5">The sequence shown here is derived from an EMBL/GenBank/DDBJ whole genome shotgun (WGS) entry which is preliminary data.</text>
</comment>
<dbReference type="SUPFAM" id="SSF51735">
    <property type="entry name" value="NAD(P)-binding Rossmann-fold domains"/>
    <property type="match status" value="1"/>
</dbReference>
<dbReference type="EMBL" id="JAAFYZ010000023">
    <property type="protein sequence ID" value="MBS2547133.1"/>
    <property type="molecule type" value="Genomic_DNA"/>
</dbReference>
<keyword evidence="2" id="KW-0560">Oxidoreductase</keyword>
<dbReference type="InterPro" id="IPR036291">
    <property type="entry name" value="NAD(P)-bd_dom_sf"/>
</dbReference>
<reference evidence="5 6" key="1">
    <citation type="submission" date="2020-02" db="EMBL/GenBank/DDBJ databases">
        <title>Acidophilic actinobacteria isolated from forest soil.</title>
        <authorList>
            <person name="Golinska P."/>
        </authorList>
    </citation>
    <scope>NUCLEOTIDE SEQUENCE [LARGE SCALE GENOMIC DNA]</scope>
    <source>
        <strain evidence="5 6">NL8</strain>
    </source>
</reference>
<dbReference type="PANTHER" id="PTHR43103">
    <property type="entry name" value="NUCLEOSIDE-DIPHOSPHATE-SUGAR EPIMERASE"/>
    <property type="match status" value="1"/>
</dbReference>